<evidence type="ECO:0000256" key="1">
    <source>
        <dbReference type="SAM" id="SignalP"/>
    </source>
</evidence>
<gene>
    <name evidence="2" type="ORF">FAM09_11785</name>
</gene>
<feature type="chain" id="PRO_5020950333" description="Porin" evidence="1">
    <location>
        <begin position="19"/>
        <end position="468"/>
    </location>
</feature>
<dbReference type="RefSeq" id="WP_136577322.1">
    <property type="nucleotide sequence ID" value="NZ_STFF01000003.1"/>
</dbReference>
<dbReference type="OrthoDB" id="9771991at2"/>
<evidence type="ECO:0000313" key="3">
    <source>
        <dbReference type="Proteomes" id="UP000306918"/>
    </source>
</evidence>
<keyword evidence="3" id="KW-1185">Reference proteome</keyword>
<dbReference type="Proteomes" id="UP000306918">
    <property type="component" value="Unassembled WGS sequence"/>
</dbReference>
<protein>
    <recommendedName>
        <fullName evidence="4">Porin</fullName>
    </recommendedName>
</protein>
<dbReference type="EMBL" id="STFF01000003">
    <property type="protein sequence ID" value="THU39190.1"/>
    <property type="molecule type" value="Genomic_DNA"/>
</dbReference>
<keyword evidence="1" id="KW-0732">Signal</keyword>
<organism evidence="2 3">
    <name type="scientific">Niastella caeni</name>
    <dbReference type="NCBI Taxonomy" id="2569763"/>
    <lineage>
        <taxon>Bacteria</taxon>
        <taxon>Pseudomonadati</taxon>
        <taxon>Bacteroidota</taxon>
        <taxon>Chitinophagia</taxon>
        <taxon>Chitinophagales</taxon>
        <taxon>Chitinophagaceae</taxon>
        <taxon>Niastella</taxon>
    </lineage>
</organism>
<proteinExistence type="predicted"/>
<evidence type="ECO:0008006" key="4">
    <source>
        <dbReference type="Google" id="ProtNLM"/>
    </source>
</evidence>
<sequence length="468" mass="52431">MRTTCIVFCLLLSLYSNAQQPGETGGTSTSPAAPAPAQAPEKDALKFNLNESGSHYFQFTVMNQTWVRFNENNPYTTVENKLTDNSFDIGLRRTRIQAFGQLTDKVFIYFQFGMNNFNSQFNIGSNRKLAAFFHDALCEYKVSKGNQLKVGGGLTIANGLSRFSQPSVSSIMTMDVPVFAQSTVDQTDEFSRKLSIYARGQVGKFDYRFILSDPFPITSSGIDVSTVTPNRVYSTFAGVGHTLQPQAYLMYQFFDHENHTTPYMTGTYLGKKKIFNIAIGGIFQKDAMWKSGNVGDTIYQDMKLFAVESFLDMPLSSKQDAISAYAGFFNTDYGTNYLRYNGSMNPANGRSVLPRTVLVGQGPTFGNAYPMFGTGQVVYTQLGYLLPENFLKSKARFMPYATFTAARFDQLQDKQMHVYNAGINCLINGHKSKFTLDWQNRPTYEVTTTGIVNGSRKNSVVLQYQIFF</sequence>
<dbReference type="AlphaFoldDB" id="A0A4S8HUF9"/>
<name>A0A4S8HUF9_9BACT</name>
<comment type="caution">
    <text evidence="2">The sequence shown here is derived from an EMBL/GenBank/DDBJ whole genome shotgun (WGS) entry which is preliminary data.</text>
</comment>
<evidence type="ECO:0000313" key="2">
    <source>
        <dbReference type="EMBL" id="THU39190.1"/>
    </source>
</evidence>
<accession>A0A4S8HUF9</accession>
<reference evidence="2 3" key="1">
    <citation type="submission" date="2019-04" db="EMBL/GenBank/DDBJ databases">
        <title>Niastella caeni sp. nov., isolated from activated sludge.</title>
        <authorList>
            <person name="Sheng M."/>
        </authorList>
    </citation>
    <scope>NUCLEOTIDE SEQUENCE [LARGE SCALE GENOMIC DNA]</scope>
    <source>
        <strain evidence="2 3">HX-2-15</strain>
    </source>
</reference>
<feature type="signal peptide" evidence="1">
    <location>
        <begin position="1"/>
        <end position="18"/>
    </location>
</feature>